<gene>
    <name evidence="1" type="ORF">G3T36_10840</name>
</gene>
<dbReference type="InterPro" id="IPR017850">
    <property type="entry name" value="Alkaline_phosphatase_core_sf"/>
</dbReference>
<sequence>MLPAAFTTQLSLAAVLSSSMDAVLGVQNPLGLRRVERMIVVVVDGLGANSLRARSGHARFLAPFLTKASTIDSGFPTTTAAALATLCTGTTPGTHGLVGYRVLDAASDRMVNQLNGWDDRLDPATWQRSETVFERATMAGVRSYAIGQPRYRDSGFTHAVLRGAEYVPGKQVADRFAAARDILRRPGPSLTYLYVSELDTVAHASGWESPAWTAELEALDGQLATLSASLGRNDGILVTADHGVIDVPQSSHVLFDTVPKLVAGVEFVGGEPRCLQLYLTDRSPAAADRLAATWQDVEGERSWVATREQAVEAGWFGDAVDEVVLPRIGDVLVAARRRIAYYDSRDPLQSGRNMVGQHGSLTPEETRVPLIRLGAIA</sequence>
<comment type="caution">
    <text evidence="1">The sequence shown here is derived from an EMBL/GenBank/DDBJ whole genome shotgun (WGS) entry which is preliminary data.</text>
</comment>
<keyword evidence="2" id="KW-1185">Reference proteome</keyword>
<dbReference type="PANTHER" id="PTHR10151">
    <property type="entry name" value="ECTONUCLEOTIDE PYROPHOSPHATASE/PHOSPHODIESTERASE"/>
    <property type="match status" value="1"/>
</dbReference>
<protein>
    <submittedName>
        <fullName evidence="1">Alkaline phosphatase family protein</fullName>
    </submittedName>
</protein>
<dbReference type="SUPFAM" id="SSF53649">
    <property type="entry name" value="Alkaline phosphatase-like"/>
    <property type="match status" value="1"/>
</dbReference>
<evidence type="ECO:0000313" key="1">
    <source>
        <dbReference type="EMBL" id="NEN06369.1"/>
    </source>
</evidence>
<dbReference type="InterPro" id="IPR002591">
    <property type="entry name" value="Phosphodiest/P_Trfase"/>
</dbReference>
<dbReference type="EMBL" id="JAAGWY010000002">
    <property type="protein sequence ID" value="NEN06369.1"/>
    <property type="molecule type" value="Genomic_DNA"/>
</dbReference>
<dbReference type="Pfam" id="PF01663">
    <property type="entry name" value="Phosphodiest"/>
    <property type="match status" value="1"/>
</dbReference>
<evidence type="ECO:0000313" key="2">
    <source>
        <dbReference type="Proteomes" id="UP000474967"/>
    </source>
</evidence>
<accession>A0A6L9XY51</accession>
<dbReference type="GO" id="GO:0016787">
    <property type="term" value="F:hydrolase activity"/>
    <property type="evidence" value="ECO:0007669"/>
    <property type="project" value="UniProtKB-ARBA"/>
</dbReference>
<name>A0A6L9XY51_9MICO</name>
<dbReference type="PANTHER" id="PTHR10151:SF120">
    <property type="entry name" value="BIS(5'-ADENOSYL)-TRIPHOSPHATASE"/>
    <property type="match status" value="1"/>
</dbReference>
<dbReference type="Proteomes" id="UP000474967">
    <property type="component" value="Unassembled WGS sequence"/>
</dbReference>
<organism evidence="1 2">
    <name type="scientific">Leifsonia tongyongensis</name>
    <dbReference type="NCBI Taxonomy" id="1268043"/>
    <lineage>
        <taxon>Bacteria</taxon>
        <taxon>Bacillati</taxon>
        <taxon>Actinomycetota</taxon>
        <taxon>Actinomycetes</taxon>
        <taxon>Micrococcales</taxon>
        <taxon>Microbacteriaceae</taxon>
        <taxon>Leifsonia</taxon>
    </lineage>
</organism>
<proteinExistence type="predicted"/>
<dbReference type="Gene3D" id="3.40.720.10">
    <property type="entry name" value="Alkaline Phosphatase, subunit A"/>
    <property type="match status" value="1"/>
</dbReference>
<reference evidence="1 2" key="1">
    <citation type="journal article" date="2014" name="J. Microbiol.">
        <title>Diaminobutyricibacter tongyongensis gen. nov., sp. nov. and Homoserinibacter gongjuensis gen. nov., sp. nov. belong to the family Microbacteriaceae.</title>
        <authorList>
            <person name="Kim S.J."/>
            <person name="Ahn J.H."/>
            <person name="Weon H.Y."/>
            <person name="Hamada M."/>
            <person name="Suzuki K."/>
            <person name="Kwon S.W."/>
        </authorList>
    </citation>
    <scope>NUCLEOTIDE SEQUENCE [LARGE SCALE GENOMIC DNA]</scope>
    <source>
        <strain evidence="1 2">NBRC 108724</strain>
    </source>
</reference>
<dbReference type="AlphaFoldDB" id="A0A6L9XY51"/>